<accession>A0AAV7MG50</accession>
<dbReference type="Proteomes" id="UP001066276">
    <property type="component" value="Chromosome 10"/>
</dbReference>
<reference evidence="1" key="1">
    <citation type="journal article" date="2022" name="bioRxiv">
        <title>Sequencing and chromosome-scale assembly of the giantPleurodeles waltlgenome.</title>
        <authorList>
            <person name="Brown T."/>
            <person name="Elewa A."/>
            <person name="Iarovenko S."/>
            <person name="Subramanian E."/>
            <person name="Araus A.J."/>
            <person name="Petzold A."/>
            <person name="Susuki M."/>
            <person name="Suzuki K.-i.T."/>
            <person name="Hayashi T."/>
            <person name="Toyoda A."/>
            <person name="Oliveira C."/>
            <person name="Osipova E."/>
            <person name="Leigh N.D."/>
            <person name="Simon A."/>
            <person name="Yun M.H."/>
        </authorList>
    </citation>
    <scope>NUCLEOTIDE SEQUENCE</scope>
    <source>
        <strain evidence="1">20211129_DDA</strain>
        <tissue evidence="1">Liver</tissue>
    </source>
</reference>
<name>A0AAV7MG50_PLEWA</name>
<dbReference type="AlphaFoldDB" id="A0AAV7MG50"/>
<organism evidence="1 2">
    <name type="scientific">Pleurodeles waltl</name>
    <name type="common">Iberian ribbed newt</name>
    <dbReference type="NCBI Taxonomy" id="8319"/>
    <lineage>
        <taxon>Eukaryota</taxon>
        <taxon>Metazoa</taxon>
        <taxon>Chordata</taxon>
        <taxon>Craniata</taxon>
        <taxon>Vertebrata</taxon>
        <taxon>Euteleostomi</taxon>
        <taxon>Amphibia</taxon>
        <taxon>Batrachia</taxon>
        <taxon>Caudata</taxon>
        <taxon>Salamandroidea</taxon>
        <taxon>Salamandridae</taxon>
        <taxon>Pleurodelinae</taxon>
        <taxon>Pleurodeles</taxon>
    </lineage>
</organism>
<gene>
    <name evidence="1" type="ORF">NDU88_005938</name>
</gene>
<evidence type="ECO:0000313" key="1">
    <source>
        <dbReference type="EMBL" id="KAJ1100863.1"/>
    </source>
</evidence>
<dbReference type="EMBL" id="JANPWB010000014">
    <property type="protein sequence ID" value="KAJ1100863.1"/>
    <property type="molecule type" value="Genomic_DNA"/>
</dbReference>
<protein>
    <submittedName>
        <fullName evidence="1">Uncharacterized protein</fullName>
    </submittedName>
</protein>
<comment type="caution">
    <text evidence="1">The sequence shown here is derived from an EMBL/GenBank/DDBJ whole genome shotgun (WGS) entry which is preliminary data.</text>
</comment>
<evidence type="ECO:0000313" key="2">
    <source>
        <dbReference type="Proteomes" id="UP001066276"/>
    </source>
</evidence>
<proteinExistence type="predicted"/>
<sequence>MRVRSTVHAYAVLKCGQDTDSETHSTSSHVQRGIRATKTLWTSQASQLGACAVTWHKNAAVLHASTVVLRSRQRSRSKATANEHQITEKQLTALRGSQPRETYNIGTLTALKRWKLVAKLQR</sequence>
<keyword evidence="2" id="KW-1185">Reference proteome</keyword>